<comment type="caution">
    <text evidence="1">The sequence shown here is derived from an EMBL/GenBank/DDBJ whole genome shotgun (WGS) entry which is preliminary data.</text>
</comment>
<organism evidence="1 2">
    <name type="scientific">Candidatus Woesebacteria bacterium RIFCSPLOWO2_01_FULL_39_25</name>
    <dbReference type="NCBI Taxonomy" id="1802521"/>
    <lineage>
        <taxon>Bacteria</taxon>
        <taxon>Candidatus Woeseibacteriota</taxon>
    </lineage>
</organism>
<dbReference type="Pfam" id="PF08282">
    <property type="entry name" value="Hydrolase_3"/>
    <property type="match status" value="1"/>
</dbReference>
<accession>A0A1F8BLG1</accession>
<sequence>MRICIDLDGVICEVRRKNQSYEDVKPLPGAIEKIQELKSKGHYIIISTSRHMKTTDGNVNKILAKVGEITLTWLRKHKIPFDEINFGKPYAHIYIDDKAVRFSGWKKIRGDGGNLPLKKEDKEFKVK</sequence>
<dbReference type="SUPFAM" id="SSF56784">
    <property type="entry name" value="HAD-like"/>
    <property type="match status" value="1"/>
</dbReference>
<evidence type="ECO:0000313" key="1">
    <source>
        <dbReference type="EMBL" id="OGM64904.1"/>
    </source>
</evidence>
<reference evidence="1 2" key="1">
    <citation type="journal article" date="2016" name="Nat. Commun.">
        <title>Thousands of microbial genomes shed light on interconnected biogeochemical processes in an aquifer system.</title>
        <authorList>
            <person name="Anantharaman K."/>
            <person name="Brown C.T."/>
            <person name="Hug L.A."/>
            <person name="Sharon I."/>
            <person name="Castelle C.J."/>
            <person name="Probst A.J."/>
            <person name="Thomas B.C."/>
            <person name="Singh A."/>
            <person name="Wilkins M.J."/>
            <person name="Karaoz U."/>
            <person name="Brodie E.L."/>
            <person name="Williams K.H."/>
            <person name="Hubbard S.S."/>
            <person name="Banfield J.F."/>
        </authorList>
    </citation>
    <scope>NUCLEOTIDE SEQUENCE [LARGE SCALE GENOMIC DNA]</scope>
</reference>
<dbReference type="EMBL" id="MGHH01000007">
    <property type="protein sequence ID" value="OGM64904.1"/>
    <property type="molecule type" value="Genomic_DNA"/>
</dbReference>
<dbReference type="InterPro" id="IPR023214">
    <property type="entry name" value="HAD_sf"/>
</dbReference>
<dbReference type="Proteomes" id="UP000176725">
    <property type="component" value="Unassembled WGS sequence"/>
</dbReference>
<dbReference type="AlphaFoldDB" id="A0A1F8BLG1"/>
<protein>
    <submittedName>
        <fullName evidence="1">Capsular biosynthesis protein</fullName>
    </submittedName>
</protein>
<evidence type="ECO:0000313" key="2">
    <source>
        <dbReference type="Proteomes" id="UP000176725"/>
    </source>
</evidence>
<proteinExistence type="predicted"/>
<name>A0A1F8BLG1_9BACT</name>
<dbReference type="InterPro" id="IPR036412">
    <property type="entry name" value="HAD-like_sf"/>
</dbReference>
<dbReference type="STRING" id="1802521.A2893_04590"/>
<dbReference type="Gene3D" id="3.40.50.1000">
    <property type="entry name" value="HAD superfamily/HAD-like"/>
    <property type="match status" value="1"/>
</dbReference>
<gene>
    <name evidence="1" type="ORF">A2893_04590</name>
</gene>